<keyword evidence="1 10" id="KW-0963">Cytoplasm</keyword>
<proteinExistence type="inferred from homology"/>
<evidence type="ECO:0000256" key="7">
    <source>
        <dbReference type="ARBA" id="ARBA00022984"/>
    </source>
</evidence>
<keyword evidence="8 10" id="KW-0131">Cell cycle</keyword>
<dbReference type="Gene3D" id="3.40.1390.10">
    <property type="entry name" value="MurE/MurF, N-terminal domain"/>
    <property type="match status" value="1"/>
</dbReference>
<dbReference type="NCBIfam" id="TIGR01143">
    <property type="entry name" value="murF"/>
    <property type="match status" value="1"/>
</dbReference>
<evidence type="ECO:0000259" key="13">
    <source>
        <dbReference type="Pfam" id="PF02875"/>
    </source>
</evidence>
<feature type="domain" description="Mur ligase central" evidence="14">
    <location>
        <begin position="112"/>
        <end position="291"/>
    </location>
</feature>
<keyword evidence="6 10" id="KW-0133">Cell shape</keyword>
<dbReference type="GO" id="GO:0047480">
    <property type="term" value="F:UDP-N-acetylmuramoyl-tripeptide-D-alanyl-D-alanine ligase activity"/>
    <property type="evidence" value="ECO:0007669"/>
    <property type="project" value="UniProtKB-EC"/>
</dbReference>
<evidence type="ECO:0000256" key="5">
    <source>
        <dbReference type="ARBA" id="ARBA00022840"/>
    </source>
</evidence>
<comment type="subcellular location">
    <subcellularLocation>
        <location evidence="10 11">Cytoplasm</location>
    </subcellularLocation>
</comment>
<evidence type="ECO:0000256" key="10">
    <source>
        <dbReference type="HAMAP-Rule" id="MF_02019"/>
    </source>
</evidence>
<dbReference type="EMBL" id="JBCITK010000001">
    <property type="protein sequence ID" value="MEN0643938.1"/>
    <property type="molecule type" value="Genomic_DNA"/>
</dbReference>
<dbReference type="InterPro" id="IPR036615">
    <property type="entry name" value="Mur_ligase_C_dom_sf"/>
</dbReference>
<dbReference type="SUPFAM" id="SSF53623">
    <property type="entry name" value="MurD-like peptide ligases, catalytic domain"/>
    <property type="match status" value="1"/>
</dbReference>
<dbReference type="Gene3D" id="3.90.190.20">
    <property type="entry name" value="Mur ligase, C-terminal domain"/>
    <property type="match status" value="1"/>
</dbReference>
<dbReference type="InterPro" id="IPR035911">
    <property type="entry name" value="MurE/MurF_N"/>
</dbReference>
<evidence type="ECO:0000256" key="4">
    <source>
        <dbReference type="ARBA" id="ARBA00022741"/>
    </source>
</evidence>
<dbReference type="SUPFAM" id="SSF53244">
    <property type="entry name" value="MurD-like peptide ligases, peptide-binding domain"/>
    <property type="match status" value="1"/>
</dbReference>
<dbReference type="SUPFAM" id="SSF63418">
    <property type="entry name" value="MurE/MurF N-terminal domain"/>
    <property type="match status" value="1"/>
</dbReference>
<dbReference type="Pfam" id="PF08245">
    <property type="entry name" value="Mur_ligase_M"/>
    <property type="match status" value="1"/>
</dbReference>
<feature type="binding site" evidence="10">
    <location>
        <begin position="114"/>
        <end position="120"/>
    </location>
    <ligand>
        <name>ATP</name>
        <dbReference type="ChEBI" id="CHEBI:30616"/>
    </ligand>
</feature>
<keyword evidence="2 10" id="KW-0436">Ligase</keyword>
<comment type="similarity">
    <text evidence="10">Belongs to the MurCDEF family. MurF subfamily.</text>
</comment>
<evidence type="ECO:0000259" key="14">
    <source>
        <dbReference type="Pfam" id="PF08245"/>
    </source>
</evidence>
<feature type="domain" description="Mur ligase N-terminal catalytic" evidence="12">
    <location>
        <begin position="26"/>
        <end position="101"/>
    </location>
</feature>
<dbReference type="InterPro" id="IPR005863">
    <property type="entry name" value="UDP-N-AcMur_synth"/>
</dbReference>
<dbReference type="InterPro" id="IPR004101">
    <property type="entry name" value="Mur_ligase_C"/>
</dbReference>
<evidence type="ECO:0000256" key="2">
    <source>
        <dbReference type="ARBA" id="ARBA00022598"/>
    </source>
</evidence>
<dbReference type="Pfam" id="PF02875">
    <property type="entry name" value="Mur_ligase_C"/>
    <property type="match status" value="1"/>
</dbReference>
<reference evidence="15 16" key="1">
    <citation type="submission" date="2024-03" db="EMBL/GenBank/DDBJ databases">
        <title>Bacilli Hybrid Assemblies.</title>
        <authorList>
            <person name="Kovac J."/>
        </authorList>
    </citation>
    <scope>NUCLEOTIDE SEQUENCE [LARGE SCALE GENOMIC DNA]</scope>
    <source>
        <strain evidence="15 16">FSL R7-0666</strain>
    </source>
</reference>
<comment type="catalytic activity">
    <reaction evidence="10 11">
        <text>D-alanyl-D-alanine + UDP-N-acetyl-alpha-D-muramoyl-L-alanyl-gamma-D-glutamyl-meso-2,6-diaminopimelate + ATP = UDP-N-acetyl-alpha-D-muramoyl-L-alanyl-gamma-D-glutamyl-meso-2,6-diaminopimeloyl-D-alanyl-D-alanine + ADP + phosphate + H(+)</text>
        <dbReference type="Rhea" id="RHEA:28374"/>
        <dbReference type="ChEBI" id="CHEBI:15378"/>
        <dbReference type="ChEBI" id="CHEBI:30616"/>
        <dbReference type="ChEBI" id="CHEBI:43474"/>
        <dbReference type="ChEBI" id="CHEBI:57822"/>
        <dbReference type="ChEBI" id="CHEBI:61386"/>
        <dbReference type="ChEBI" id="CHEBI:83905"/>
        <dbReference type="ChEBI" id="CHEBI:456216"/>
        <dbReference type="EC" id="6.3.2.10"/>
    </reaction>
</comment>
<evidence type="ECO:0000256" key="8">
    <source>
        <dbReference type="ARBA" id="ARBA00023306"/>
    </source>
</evidence>
<evidence type="ECO:0000259" key="12">
    <source>
        <dbReference type="Pfam" id="PF01225"/>
    </source>
</evidence>
<protein>
    <recommendedName>
        <fullName evidence="10 11">UDP-N-acetylmuramoyl-tripeptide--D-alanyl-D-alanine ligase</fullName>
        <ecNumber evidence="10 11">6.3.2.10</ecNumber>
    </recommendedName>
    <alternativeName>
        <fullName evidence="10">D-alanyl-D-alanine-adding enzyme</fullName>
    </alternativeName>
</protein>
<comment type="pathway">
    <text evidence="10 11">Cell wall biogenesis; peptidoglycan biosynthesis.</text>
</comment>
<dbReference type="InterPro" id="IPR051046">
    <property type="entry name" value="MurCDEF_CellWall_CoF430Synth"/>
</dbReference>
<dbReference type="PANTHER" id="PTHR43024">
    <property type="entry name" value="UDP-N-ACETYLMURAMOYL-TRIPEPTIDE--D-ALANYL-D-ALANINE LIGASE"/>
    <property type="match status" value="1"/>
</dbReference>
<evidence type="ECO:0000313" key="15">
    <source>
        <dbReference type="EMBL" id="MEN0643938.1"/>
    </source>
</evidence>
<dbReference type="Pfam" id="PF01225">
    <property type="entry name" value="Mur_ligase"/>
    <property type="match status" value="1"/>
</dbReference>
<evidence type="ECO:0000256" key="6">
    <source>
        <dbReference type="ARBA" id="ARBA00022960"/>
    </source>
</evidence>
<dbReference type="EC" id="6.3.2.10" evidence="10 11"/>
<sequence>MSIAHHLIKSISTHLRLTEDVNALFSSVSIDTRSLQEGALYVPISGERFDGHQFIEKAIEEGAQASIWQKDIPVPASLPAEFQLYFVEDTLLALQKLAKLYRKEVNPKVIGVTGSNGKTTVKDMLASILSYAGTTYKTQGNYNNHIGLPLTILGMPADCQFLILEMGMSGFGEIHLLSTLSEPDAAIITNIGESHMEQLGSREGIAKAKAEIRDGLVAGGMLYIDGDEPLLQMLKGKDVCTVGFDRHNHNQVTNVLVDSTGFQFKLHSVGDLTLPMLGKHNVKNAALAASLAKGLGVSFSHIQAGLEQVKVSGMRLERLVGDHGELIINDAYNASPTSMKASVDALKDLDGFTHYIAVLGDMYELGANEKALHEQIADNIETPITHLVTVGEKGKWVYEATKKQQKSNGITLHHAPTVEEAANLIKPLLNDQTVILLKASRGLKLETILNYLKESGKGEMNK</sequence>
<keyword evidence="16" id="KW-1185">Reference proteome</keyword>
<evidence type="ECO:0000313" key="16">
    <source>
        <dbReference type="Proteomes" id="UP001418796"/>
    </source>
</evidence>
<dbReference type="Gene3D" id="3.40.1190.10">
    <property type="entry name" value="Mur-like, catalytic domain"/>
    <property type="match status" value="1"/>
</dbReference>
<dbReference type="InterPro" id="IPR000713">
    <property type="entry name" value="Mur_ligase_N"/>
</dbReference>
<dbReference type="InterPro" id="IPR013221">
    <property type="entry name" value="Mur_ligase_cen"/>
</dbReference>
<evidence type="ECO:0000256" key="1">
    <source>
        <dbReference type="ARBA" id="ARBA00022490"/>
    </source>
</evidence>
<comment type="function">
    <text evidence="10 11">Involved in cell wall formation. Catalyzes the final step in the synthesis of UDP-N-acetylmuramoyl-pentapeptide, the precursor of murein.</text>
</comment>
<accession>A0ABU9VL67</accession>
<dbReference type="RefSeq" id="WP_343130738.1">
    <property type="nucleotide sequence ID" value="NZ_JBCITK010000001.1"/>
</dbReference>
<keyword evidence="4 10" id="KW-0547">Nucleotide-binding</keyword>
<keyword evidence="9 10" id="KW-0961">Cell wall biogenesis/degradation</keyword>
<evidence type="ECO:0000256" key="11">
    <source>
        <dbReference type="RuleBase" id="RU004136"/>
    </source>
</evidence>
<evidence type="ECO:0000256" key="3">
    <source>
        <dbReference type="ARBA" id="ARBA00022618"/>
    </source>
</evidence>
<organism evidence="15 16">
    <name type="scientific">Alkalicoccobacillus gibsonii</name>
    <dbReference type="NCBI Taxonomy" id="79881"/>
    <lineage>
        <taxon>Bacteria</taxon>
        <taxon>Bacillati</taxon>
        <taxon>Bacillota</taxon>
        <taxon>Bacilli</taxon>
        <taxon>Bacillales</taxon>
        <taxon>Bacillaceae</taxon>
        <taxon>Alkalicoccobacillus</taxon>
    </lineage>
</organism>
<keyword evidence="5 10" id="KW-0067">ATP-binding</keyword>
<comment type="caution">
    <text evidence="15">The sequence shown here is derived from an EMBL/GenBank/DDBJ whole genome shotgun (WGS) entry which is preliminary data.</text>
</comment>
<dbReference type="InterPro" id="IPR036565">
    <property type="entry name" value="Mur-like_cat_sf"/>
</dbReference>
<keyword evidence="3 10" id="KW-0132">Cell division</keyword>
<gene>
    <name evidence="10 15" type="primary">murF</name>
    <name evidence="15" type="ORF">MKY91_12320</name>
</gene>
<dbReference type="PANTHER" id="PTHR43024:SF1">
    <property type="entry name" value="UDP-N-ACETYLMURAMOYL-TRIPEPTIDE--D-ALANYL-D-ALANINE LIGASE"/>
    <property type="match status" value="1"/>
</dbReference>
<name>A0ABU9VL67_9BACI</name>
<feature type="domain" description="Mur ligase C-terminal" evidence="13">
    <location>
        <begin position="314"/>
        <end position="441"/>
    </location>
</feature>
<evidence type="ECO:0000256" key="9">
    <source>
        <dbReference type="ARBA" id="ARBA00023316"/>
    </source>
</evidence>
<keyword evidence="7 10" id="KW-0573">Peptidoglycan synthesis</keyword>
<dbReference type="Proteomes" id="UP001418796">
    <property type="component" value="Unassembled WGS sequence"/>
</dbReference>
<dbReference type="HAMAP" id="MF_02019">
    <property type="entry name" value="MurF"/>
    <property type="match status" value="1"/>
</dbReference>